<dbReference type="Pfam" id="PF01256">
    <property type="entry name" value="Carb_kinase"/>
    <property type="match status" value="1"/>
</dbReference>
<dbReference type="GO" id="GO:0046496">
    <property type="term" value="P:nicotinamide nucleotide metabolic process"/>
    <property type="evidence" value="ECO:0007669"/>
    <property type="project" value="UniProtKB-UniRule"/>
</dbReference>
<comment type="caution">
    <text evidence="22">The sequence shown here is derived from an EMBL/GenBank/DDBJ whole genome shotgun (WGS) entry which is preliminary data.</text>
</comment>
<comment type="catalytic activity">
    <reaction evidence="1 18 19">
        <text>(6R)-NADHX = (6S)-NADHX</text>
        <dbReference type="Rhea" id="RHEA:32215"/>
        <dbReference type="ChEBI" id="CHEBI:64074"/>
        <dbReference type="ChEBI" id="CHEBI:64075"/>
        <dbReference type="EC" id="5.1.99.6"/>
    </reaction>
</comment>
<dbReference type="RefSeq" id="WP_205103612.1">
    <property type="nucleotide sequence ID" value="NZ_JACJJG010000011.1"/>
</dbReference>
<feature type="binding site" evidence="17">
    <location>
        <position position="443"/>
    </location>
    <ligand>
        <name>AMP</name>
        <dbReference type="ChEBI" id="CHEBI:456215"/>
    </ligand>
</feature>
<dbReference type="EC" id="5.1.99.6" evidence="19"/>
<dbReference type="Pfam" id="PF03853">
    <property type="entry name" value="YjeF_N"/>
    <property type="match status" value="1"/>
</dbReference>
<evidence type="ECO:0000256" key="6">
    <source>
        <dbReference type="ARBA" id="ARBA00022741"/>
    </source>
</evidence>
<feature type="domain" description="YjeF N-terminal" evidence="21">
    <location>
        <begin position="9"/>
        <end position="219"/>
    </location>
</feature>
<evidence type="ECO:0000256" key="17">
    <source>
        <dbReference type="HAMAP-Rule" id="MF_01965"/>
    </source>
</evidence>
<evidence type="ECO:0000256" key="11">
    <source>
        <dbReference type="ARBA" id="ARBA00023235"/>
    </source>
</evidence>
<keyword evidence="7 17" id="KW-0067">ATP-binding</keyword>
<evidence type="ECO:0000256" key="16">
    <source>
        <dbReference type="ARBA" id="ARBA00049209"/>
    </source>
</evidence>
<dbReference type="PANTHER" id="PTHR12592">
    <property type="entry name" value="ATP-DEPENDENT (S)-NAD(P)H-HYDRATE DEHYDRATASE FAMILY MEMBER"/>
    <property type="match status" value="1"/>
</dbReference>
<dbReference type="GO" id="GO:0052855">
    <property type="term" value="F:ADP-dependent NAD(P)H-hydrate dehydratase activity"/>
    <property type="evidence" value="ECO:0007669"/>
    <property type="project" value="UniProtKB-UniRule"/>
</dbReference>
<dbReference type="AlphaFoldDB" id="A0A938WQX4"/>
<feature type="binding site" evidence="18">
    <location>
        <position position="160"/>
    </location>
    <ligand>
        <name>(6S)-NADPHX</name>
        <dbReference type="ChEBI" id="CHEBI:64076"/>
    </ligand>
</feature>
<comment type="catalytic activity">
    <reaction evidence="16 17 19">
        <text>(6S)-NADPHX + ADP = AMP + phosphate + NADPH + H(+)</text>
        <dbReference type="Rhea" id="RHEA:32235"/>
        <dbReference type="ChEBI" id="CHEBI:15378"/>
        <dbReference type="ChEBI" id="CHEBI:43474"/>
        <dbReference type="ChEBI" id="CHEBI:57783"/>
        <dbReference type="ChEBI" id="CHEBI:64076"/>
        <dbReference type="ChEBI" id="CHEBI:456215"/>
        <dbReference type="ChEBI" id="CHEBI:456216"/>
        <dbReference type="EC" id="4.2.1.136"/>
    </reaction>
</comment>
<proteinExistence type="inferred from homology"/>
<keyword evidence="10 17" id="KW-0520">NAD</keyword>
<dbReference type="SUPFAM" id="SSF64153">
    <property type="entry name" value="YjeF N-terminal domain-like"/>
    <property type="match status" value="1"/>
</dbReference>
<dbReference type="Gene3D" id="3.40.1190.20">
    <property type="match status" value="1"/>
</dbReference>
<evidence type="ECO:0000256" key="9">
    <source>
        <dbReference type="ARBA" id="ARBA00022958"/>
    </source>
</evidence>
<evidence type="ECO:0000256" key="13">
    <source>
        <dbReference type="ARBA" id="ARBA00023268"/>
    </source>
</evidence>
<dbReference type="GO" id="GO:0005524">
    <property type="term" value="F:ATP binding"/>
    <property type="evidence" value="ECO:0007669"/>
    <property type="project" value="UniProtKB-UniRule"/>
</dbReference>
<dbReference type="GO" id="GO:0046872">
    <property type="term" value="F:metal ion binding"/>
    <property type="evidence" value="ECO:0007669"/>
    <property type="project" value="UniProtKB-UniRule"/>
</dbReference>
<comment type="catalytic activity">
    <reaction evidence="15 17 19">
        <text>(6S)-NADHX + ADP = AMP + phosphate + NADH + H(+)</text>
        <dbReference type="Rhea" id="RHEA:32223"/>
        <dbReference type="ChEBI" id="CHEBI:15378"/>
        <dbReference type="ChEBI" id="CHEBI:43474"/>
        <dbReference type="ChEBI" id="CHEBI:57945"/>
        <dbReference type="ChEBI" id="CHEBI:64074"/>
        <dbReference type="ChEBI" id="CHEBI:456215"/>
        <dbReference type="ChEBI" id="CHEBI:456216"/>
        <dbReference type="EC" id="4.2.1.136"/>
    </reaction>
</comment>
<dbReference type="PIRSF" id="PIRSF017184">
    <property type="entry name" value="Nnr"/>
    <property type="match status" value="1"/>
</dbReference>
<keyword evidence="6 17" id="KW-0547">Nucleotide-binding</keyword>
<dbReference type="NCBIfam" id="TIGR00196">
    <property type="entry name" value="yjeF_cterm"/>
    <property type="match status" value="1"/>
</dbReference>
<comment type="function">
    <text evidence="17">Catalyzes the dehydration of the S-form of NAD(P)HX at the expense of ADP, which is converted to AMP. Together with NAD(P)HX epimerase, which catalyzes the epimerization of the S- and R-forms, the enzyme allows the repair of both epimers of NAD(P)HX, a damaged form of NAD(P)H that is a result of enzymatic or heat-dependent hydration.</text>
</comment>
<dbReference type="InterPro" id="IPR017953">
    <property type="entry name" value="Carbohydrate_kinase_pred_CS"/>
</dbReference>
<evidence type="ECO:0000256" key="2">
    <source>
        <dbReference type="ARBA" id="ARBA00000909"/>
    </source>
</evidence>
<dbReference type="Gene3D" id="3.40.50.10260">
    <property type="entry name" value="YjeF N-terminal domain"/>
    <property type="match status" value="1"/>
</dbReference>
<comment type="function">
    <text evidence="14 19">Bifunctional enzyme that catalyzes the epimerization of the S- and R-forms of NAD(P)HX and the dehydration of the S-form of NAD(P)HX at the expense of ADP, which is converted to AMP. This allows the repair of both epimers of NAD(P)HX, a damaged form of NAD(P)H that is a result of enzymatic or heat-dependent hydration.</text>
</comment>
<dbReference type="HAMAP" id="MF_01966">
    <property type="entry name" value="NADHX_epimerase"/>
    <property type="match status" value="1"/>
</dbReference>
<evidence type="ECO:0000313" key="23">
    <source>
        <dbReference type="Proteomes" id="UP000706891"/>
    </source>
</evidence>
<evidence type="ECO:0000256" key="18">
    <source>
        <dbReference type="HAMAP-Rule" id="MF_01966"/>
    </source>
</evidence>
<feature type="binding site" evidence="18">
    <location>
        <position position="58"/>
    </location>
    <ligand>
        <name>K(+)</name>
        <dbReference type="ChEBI" id="CHEBI:29103"/>
    </ligand>
</feature>
<evidence type="ECO:0000313" key="22">
    <source>
        <dbReference type="EMBL" id="MBM6673036.1"/>
    </source>
</evidence>
<evidence type="ECO:0000256" key="4">
    <source>
        <dbReference type="ARBA" id="ARBA00009524"/>
    </source>
</evidence>
<name>A0A938WQX4_9BACT</name>
<evidence type="ECO:0000259" key="21">
    <source>
        <dbReference type="PROSITE" id="PS51385"/>
    </source>
</evidence>
<evidence type="ECO:0000256" key="10">
    <source>
        <dbReference type="ARBA" id="ARBA00023027"/>
    </source>
</evidence>
<keyword evidence="9 18" id="KW-0630">Potassium</keyword>
<protein>
    <recommendedName>
        <fullName evidence="19">Bifunctional NAD(P)H-hydrate repair enzyme</fullName>
    </recommendedName>
    <alternativeName>
        <fullName evidence="19">Nicotinamide nucleotide repair protein</fullName>
    </alternativeName>
    <domain>
        <recommendedName>
            <fullName evidence="19">ADP-dependent (S)-NAD(P)H-hydrate dehydratase</fullName>
            <ecNumber evidence="19">4.2.1.136</ecNumber>
        </recommendedName>
        <alternativeName>
            <fullName evidence="19">ADP-dependent NAD(P)HX dehydratase</fullName>
        </alternativeName>
    </domain>
    <domain>
        <recommendedName>
            <fullName evidence="19">NAD(P)H-hydrate epimerase</fullName>
            <ecNumber evidence="19">5.1.99.6</ecNumber>
        </recommendedName>
    </domain>
</protein>
<comment type="function">
    <text evidence="18">Catalyzes the epimerization of the S- and R-forms of NAD(P)HX, a damaged form of NAD(P)H that is a result of enzymatic or heat-dependent hydration. This is a prerequisite for the S-specific NAD(P)H-hydrate dehydratase to allow the repair of both epimers of NAD(P)HX.</text>
</comment>
<comment type="similarity">
    <text evidence="18">Belongs to the NnrE/AIBP family.</text>
</comment>
<feature type="binding site" evidence="18">
    <location>
        <position position="163"/>
    </location>
    <ligand>
        <name>K(+)</name>
        <dbReference type="ChEBI" id="CHEBI:29103"/>
    </ligand>
</feature>
<dbReference type="EMBL" id="JACJJG010000011">
    <property type="protein sequence ID" value="MBM6673036.1"/>
    <property type="molecule type" value="Genomic_DNA"/>
</dbReference>
<feature type="binding site" evidence="17">
    <location>
        <position position="264"/>
    </location>
    <ligand>
        <name>(6S)-NADPHX</name>
        <dbReference type="ChEBI" id="CHEBI:64076"/>
    </ligand>
</feature>
<evidence type="ECO:0000256" key="8">
    <source>
        <dbReference type="ARBA" id="ARBA00022857"/>
    </source>
</evidence>
<dbReference type="GO" id="GO:0110051">
    <property type="term" value="P:metabolite repair"/>
    <property type="evidence" value="ECO:0007669"/>
    <property type="project" value="TreeGrafter"/>
</dbReference>
<comment type="cofactor">
    <cofactor evidence="18 19">
        <name>K(+)</name>
        <dbReference type="ChEBI" id="CHEBI:29103"/>
    </cofactor>
    <text evidence="18 19">Binds 1 potassium ion per subunit.</text>
</comment>
<dbReference type="EC" id="4.2.1.136" evidence="19"/>
<dbReference type="Proteomes" id="UP000706891">
    <property type="component" value="Unassembled WGS sequence"/>
</dbReference>
<comment type="similarity">
    <text evidence="4 19">In the C-terminal section; belongs to the NnrD/CARKD family.</text>
</comment>
<comment type="subunit">
    <text evidence="17">Homotetramer.</text>
</comment>
<keyword evidence="11 18" id="KW-0413">Isomerase</keyword>
<dbReference type="InterPro" id="IPR029056">
    <property type="entry name" value="Ribokinase-like"/>
</dbReference>
<feature type="binding site" evidence="18">
    <location>
        <position position="127"/>
    </location>
    <ligand>
        <name>K(+)</name>
        <dbReference type="ChEBI" id="CHEBI:29103"/>
    </ligand>
</feature>
<feature type="binding site" evidence="17">
    <location>
        <position position="378"/>
    </location>
    <ligand>
        <name>(6S)-NADPHX</name>
        <dbReference type="ChEBI" id="CHEBI:64076"/>
    </ligand>
</feature>
<evidence type="ECO:0000256" key="15">
    <source>
        <dbReference type="ARBA" id="ARBA00048238"/>
    </source>
</evidence>
<dbReference type="PROSITE" id="PS51385">
    <property type="entry name" value="YJEF_N"/>
    <property type="match status" value="1"/>
</dbReference>
<dbReference type="GO" id="GO:0052856">
    <property type="term" value="F:NAD(P)HX epimerase activity"/>
    <property type="evidence" value="ECO:0007669"/>
    <property type="project" value="UniProtKB-UniRule"/>
</dbReference>
<comment type="similarity">
    <text evidence="3 19">In the N-terminal section; belongs to the NnrE/AIBP family.</text>
</comment>
<keyword evidence="23" id="KW-1185">Reference proteome</keyword>
<dbReference type="PANTHER" id="PTHR12592:SF0">
    <property type="entry name" value="ATP-DEPENDENT (S)-NAD(P)H-HYDRATE DEHYDRATASE"/>
    <property type="match status" value="1"/>
</dbReference>
<evidence type="ECO:0000256" key="12">
    <source>
        <dbReference type="ARBA" id="ARBA00023239"/>
    </source>
</evidence>
<feature type="binding site" evidence="17">
    <location>
        <begin position="414"/>
        <end position="418"/>
    </location>
    <ligand>
        <name>AMP</name>
        <dbReference type="ChEBI" id="CHEBI:456215"/>
    </ligand>
</feature>
<dbReference type="SUPFAM" id="SSF53613">
    <property type="entry name" value="Ribokinase-like"/>
    <property type="match status" value="1"/>
</dbReference>
<feature type="binding site" evidence="18">
    <location>
        <begin position="131"/>
        <end position="137"/>
    </location>
    <ligand>
        <name>(6S)-NADPHX</name>
        <dbReference type="ChEBI" id="CHEBI:64076"/>
    </ligand>
</feature>
<dbReference type="CDD" id="cd01171">
    <property type="entry name" value="YXKO-related"/>
    <property type="match status" value="1"/>
</dbReference>
<comment type="catalytic activity">
    <reaction evidence="2 18 19">
        <text>(6R)-NADPHX = (6S)-NADPHX</text>
        <dbReference type="Rhea" id="RHEA:32227"/>
        <dbReference type="ChEBI" id="CHEBI:64076"/>
        <dbReference type="ChEBI" id="CHEBI:64077"/>
        <dbReference type="EC" id="5.1.99.6"/>
    </reaction>
</comment>
<evidence type="ECO:0000256" key="1">
    <source>
        <dbReference type="ARBA" id="ARBA00000013"/>
    </source>
</evidence>
<evidence type="ECO:0000256" key="5">
    <source>
        <dbReference type="ARBA" id="ARBA00022723"/>
    </source>
</evidence>
<dbReference type="NCBIfam" id="TIGR00197">
    <property type="entry name" value="yjeF_nterm"/>
    <property type="match status" value="1"/>
</dbReference>
<comment type="caution">
    <text evidence="18">Lacks conserved residue(s) required for the propagation of feature annotation.</text>
</comment>
<evidence type="ECO:0000256" key="19">
    <source>
        <dbReference type="PIRNR" id="PIRNR017184"/>
    </source>
</evidence>
<dbReference type="PROSITE" id="PS01050">
    <property type="entry name" value="YJEF_C_2"/>
    <property type="match status" value="1"/>
</dbReference>
<feature type="domain" description="YjeF C-terminal" evidence="20">
    <location>
        <begin position="229"/>
        <end position="503"/>
    </location>
</feature>
<reference evidence="22" key="1">
    <citation type="submission" date="2020-08" db="EMBL/GenBank/DDBJ databases">
        <authorList>
            <person name="Cejkova D."/>
            <person name="Kubasova T."/>
            <person name="Jahodarova E."/>
            <person name="Rychlik I."/>
        </authorList>
    </citation>
    <scope>NUCLEOTIDE SEQUENCE</scope>
    <source>
        <strain evidence="22">An824</strain>
    </source>
</reference>
<dbReference type="InterPro" id="IPR004443">
    <property type="entry name" value="YjeF_N_dom"/>
</dbReference>
<comment type="cofactor">
    <cofactor evidence="17">
        <name>Mg(2+)</name>
        <dbReference type="ChEBI" id="CHEBI:18420"/>
    </cofactor>
</comment>
<sequence length="508" mass="55058">MKIFTGAQIRELDKYTIEHEPIKSIDLMERAARALTRAITDRWGNCTKVVVFAGPGNNGGDALAVARMLAERKYSVSVYLFNISGKLSDDCTTNRQRLTECKAVKEFTEVINEFDPPKLESGMLVVDGLFGSGLNKPLAGGFASLVKYINQSSATVVSIDVPSGLMTEDNTYNVRANIIKANVTFTLQNKKLSFFFPENQKFIGELNVLDIGLSKDGMKSLSTHYSVLEESELYPRILHRGDYSHKGDMGHALIIAGSYGMAGAAILATKACLRSGVGKVTVCTPRRNNDIMQVSVPEAVMCIDKEETYFSEAVDATDFDAIGIGPGLGQQESSAIALITQIRRTQAPIVIDADGLNMLSSHRAWLQQLPHGIIMTPHPKEYERLAGNHFSDSYERLASAMDMAERLHAFIILKGHYSALCMPDGNIVFNPTGNAGMATAGSGDVLTGIITGLLARGYKQADACLLGMYLHGLSGDIAAQSLGVESVVASDLINYLPQAFKHLYGIVS</sequence>
<feature type="binding site" evidence="17">
    <location>
        <position position="327"/>
    </location>
    <ligand>
        <name>(6S)-NADPHX</name>
        <dbReference type="ChEBI" id="CHEBI:64076"/>
    </ligand>
</feature>
<keyword evidence="13" id="KW-0511">Multifunctional enzyme</keyword>
<evidence type="ECO:0000256" key="3">
    <source>
        <dbReference type="ARBA" id="ARBA00006001"/>
    </source>
</evidence>
<dbReference type="InterPro" id="IPR036652">
    <property type="entry name" value="YjeF_N_dom_sf"/>
</dbReference>
<evidence type="ECO:0000256" key="7">
    <source>
        <dbReference type="ARBA" id="ARBA00022840"/>
    </source>
</evidence>
<comment type="similarity">
    <text evidence="17">Belongs to the NnrD/CARKD family.</text>
</comment>
<keyword evidence="12 17" id="KW-0456">Lyase</keyword>
<gene>
    <name evidence="18" type="primary">nnrE</name>
    <name evidence="17" type="synonym">nnrD</name>
    <name evidence="22" type="ORF">H6A34_03995</name>
</gene>
<feature type="binding site" evidence="17">
    <location>
        <position position="444"/>
    </location>
    <ligand>
        <name>(6S)-NADPHX</name>
        <dbReference type="ChEBI" id="CHEBI:64076"/>
    </ligand>
</feature>
<keyword evidence="8 17" id="KW-0521">NADP</keyword>
<reference evidence="22" key="2">
    <citation type="journal article" date="2021" name="Sci. Rep.">
        <title>The distribution of antibiotic resistance genes in chicken gut microbiota commensals.</title>
        <authorList>
            <person name="Juricova H."/>
            <person name="Matiasovicova J."/>
            <person name="Kubasova T."/>
            <person name="Cejkova D."/>
            <person name="Rychlik I."/>
        </authorList>
    </citation>
    <scope>NUCLEOTIDE SEQUENCE</scope>
    <source>
        <strain evidence="22">An824</strain>
    </source>
</reference>
<evidence type="ECO:0000259" key="20">
    <source>
        <dbReference type="PROSITE" id="PS51383"/>
    </source>
</evidence>
<evidence type="ECO:0000256" key="14">
    <source>
        <dbReference type="ARBA" id="ARBA00025153"/>
    </source>
</evidence>
<dbReference type="HAMAP" id="MF_01965">
    <property type="entry name" value="NADHX_dehydratase"/>
    <property type="match status" value="1"/>
</dbReference>
<feature type="binding site" evidence="18">
    <location>
        <begin position="57"/>
        <end position="61"/>
    </location>
    <ligand>
        <name>(6S)-NADPHX</name>
        <dbReference type="ChEBI" id="CHEBI:64076"/>
    </ligand>
</feature>
<dbReference type="InterPro" id="IPR000631">
    <property type="entry name" value="CARKD"/>
</dbReference>
<organism evidence="22 23">
    <name type="scientific">Marseilla massiliensis</name>
    <dbReference type="NCBI Taxonomy" id="1841864"/>
    <lineage>
        <taxon>Bacteria</taxon>
        <taxon>Pseudomonadati</taxon>
        <taxon>Bacteroidota</taxon>
        <taxon>Bacteroidia</taxon>
        <taxon>Bacteroidales</taxon>
        <taxon>Prevotellaceae</taxon>
        <taxon>Marseilla</taxon>
    </lineage>
</organism>
<accession>A0A938WQX4</accession>
<dbReference type="InterPro" id="IPR030677">
    <property type="entry name" value="Nnr"/>
</dbReference>
<keyword evidence="5 18" id="KW-0479">Metal-binding</keyword>
<dbReference type="PROSITE" id="PS51383">
    <property type="entry name" value="YJEF_C_3"/>
    <property type="match status" value="1"/>
</dbReference>